<reference evidence="13" key="1">
    <citation type="submission" date="2023-02" db="EMBL/GenBank/DDBJ databases">
        <authorList>
            <person name="Palmer J.M."/>
        </authorList>
    </citation>
    <scope>NUCLEOTIDE SEQUENCE</scope>
    <source>
        <strain evidence="13">FW57</strain>
    </source>
</reference>
<dbReference type="SMART" id="SM00504">
    <property type="entry name" value="Ubox"/>
    <property type="match status" value="1"/>
</dbReference>
<keyword evidence="4" id="KW-0808">Transferase</keyword>
<dbReference type="PANTHER" id="PTHR46803">
    <property type="entry name" value="E3 UBIQUITIN-PROTEIN LIGASE CHIP"/>
    <property type="match status" value="1"/>
</dbReference>
<evidence type="ECO:0000256" key="4">
    <source>
        <dbReference type="ARBA" id="ARBA00022679"/>
    </source>
</evidence>
<dbReference type="Gene3D" id="3.30.40.10">
    <property type="entry name" value="Zinc/RING finger domain, C3HC4 (zinc finger)"/>
    <property type="match status" value="1"/>
</dbReference>
<accession>A0AAD4HXW3</accession>
<dbReference type="InterPro" id="IPR045202">
    <property type="entry name" value="CHIP_RING-Ubox"/>
</dbReference>
<dbReference type="InterPro" id="IPR011990">
    <property type="entry name" value="TPR-like_helical_dom_sf"/>
</dbReference>
<gene>
    <name evidence="13" type="ORF">NEMBOFW57_006897</name>
</gene>
<evidence type="ECO:0000256" key="5">
    <source>
        <dbReference type="ARBA" id="ARBA00022737"/>
    </source>
</evidence>
<dbReference type="GO" id="GO:0000209">
    <property type="term" value="P:protein polyubiquitination"/>
    <property type="evidence" value="ECO:0007669"/>
    <property type="project" value="TreeGrafter"/>
</dbReference>
<dbReference type="Gene3D" id="1.25.40.10">
    <property type="entry name" value="Tetratricopeptide repeat domain"/>
    <property type="match status" value="1"/>
</dbReference>
<dbReference type="SUPFAM" id="SSF48452">
    <property type="entry name" value="TPR-like"/>
    <property type="match status" value="1"/>
</dbReference>
<evidence type="ECO:0000256" key="1">
    <source>
        <dbReference type="ARBA" id="ARBA00000900"/>
    </source>
</evidence>
<evidence type="ECO:0000256" key="11">
    <source>
        <dbReference type="PROSITE-ProRule" id="PRU00339"/>
    </source>
</evidence>
<comment type="caution">
    <text evidence="13">The sequence shown here is derived from an EMBL/GenBank/DDBJ whole genome shotgun (WGS) entry which is preliminary data.</text>
</comment>
<organism evidence="13 14">
    <name type="scientific">Staphylotrichum longicolle</name>
    <dbReference type="NCBI Taxonomy" id="669026"/>
    <lineage>
        <taxon>Eukaryota</taxon>
        <taxon>Fungi</taxon>
        <taxon>Dikarya</taxon>
        <taxon>Ascomycota</taxon>
        <taxon>Pezizomycotina</taxon>
        <taxon>Sordariomycetes</taxon>
        <taxon>Sordariomycetidae</taxon>
        <taxon>Sordariales</taxon>
        <taxon>Chaetomiaceae</taxon>
        <taxon>Staphylotrichum</taxon>
    </lineage>
</organism>
<evidence type="ECO:0000256" key="8">
    <source>
        <dbReference type="ARBA" id="ARBA00023110"/>
    </source>
</evidence>
<dbReference type="EC" id="2.3.2.27" evidence="2"/>
<evidence type="ECO:0000256" key="7">
    <source>
        <dbReference type="ARBA" id="ARBA00022803"/>
    </source>
</evidence>
<dbReference type="PROSITE" id="PS51698">
    <property type="entry name" value="U_BOX"/>
    <property type="match status" value="1"/>
</dbReference>
<evidence type="ECO:0000256" key="3">
    <source>
        <dbReference type="ARBA" id="ARBA00013194"/>
    </source>
</evidence>
<sequence>MSKPPSYLKDEGNRRFQAGDYVMAEALYSQALIVDPHNTALYTNRAMARLKLGQWDSAIADCAECLQRTPDSMKAHYSLSQAHLALHAYDDALRHALEAHRLCVKAGDKSLGTITTHVLKCKKERWDEMEKRRVRETGALEGEVLELLARERDAVMKEAEEEMGEAGRAEVEEEWRVKMEAVREVFERARPKAEKRRQVPDWAIDDISFCVMVDPVITKTGKSYERASIAEHLRRQPSDPLTREPLYPTELRPNLDLKQACEEFLEENGWAADW</sequence>
<dbReference type="GO" id="GO:0043161">
    <property type="term" value="P:proteasome-mediated ubiquitin-dependent protein catabolic process"/>
    <property type="evidence" value="ECO:0007669"/>
    <property type="project" value="TreeGrafter"/>
</dbReference>
<dbReference type="EMBL" id="JAHCVI010000003">
    <property type="protein sequence ID" value="KAG7287386.1"/>
    <property type="molecule type" value="Genomic_DNA"/>
</dbReference>
<evidence type="ECO:0000256" key="9">
    <source>
        <dbReference type="ARBA" id="ARBA00044534"/>
    </source>
</evidence>
<comment type="catalytic activity">
    <reaction evidence="1">
        <text>S-ubiquitinyl-[E2 ubiquitin-conjugating enzyme]-L-cysteine + [acceptor protein]-L-lysine = [E2 ubiquitin-conjugating enzyme]-L-cysteine + N(6)-ubiquitinyl-[acceptor protein]-L-lysine.</text>
        <dbReference type="EC" id="2.3.2.27"/>
    </reaction>
</comment>
<evidence type="ECO:0000259" key="12">
    <source>
        <dbReference type="PROSITE" id="PS51698"/>
    </source>
</evidence>
<dbReference type="GO" id="GO:0003755">
    <property type="term" value="F:peptidyl-prolyl cis-trans isomerase activity"/>
    <property type="evidence" value="ECO:0007669"/>
    <property type="project" value="UniProtKB-KW"/>
</dbReference>
<dbReference type="PANTHER" id="PTHR46803:SF2">
    <property type="entry name" value="E3 UBIQUITIN-PROTEIN LIGASE CHIP"/>
    <property type="match status" value="1"/>
</dbReference>
<keyword evidence="14" id="KW-1185">Reference proteome</keyword>
<evidence type="ECO:0000256" key="6">
    <source>
        <dbReference type="ARBA" id="ARBA00022786"/>
    </source>
</evidence>
<evidence type="ECO:0000256" key="2">
    <source>
        <dbReference type="ARBA" id="ARBA00012483"/>
    </source>
</evidence>
<keyword evidence="5" id="KW-0677">Repeat</keyword>
<keyword evidence="8" id="KW-0697">Rotamase</keyword>
<keyword evidence="6" id="KW-0833">Ubl conjugation pathway</keyword>
<dbReference type="InterPro" id="IPR013083">
    <property type="entry name" value="Znf_RING/FYVE/PHD"/>
</dbReference>
<dbReference type="Pfam" id="PF04564">
    <property type="entry name" value="U-box"/>
    <property type="match status" value="1"/>
</dbReference>
<dbReference type="Pfam" id="PF14559">
    <property type="entry name" value="TPR_19"/>
    <property type="match status" value="1"/>
</dbReference>
<feature type="repeat" description="TPR" evidence="11">
    <location>
        <begin position="5"/>
        <end position="38"/>
    </location>
</feature>
<dbReference type="GO" id="GO:0071218">
    <property type="term" value="P:cellular response to misfolded protein"/>
    <property type="evidence" value="ECO:0007669"/>
    <property type="project" value="TreeGrafter"/>
</dbReference>
<dbReference type="InterPro" id="IPR019734">
    <property type="entry name" value="TPR_rpt"/>
</dbReference>
<evidence type="ECO:0000313" key="13">
    <source>
        <dbReference type="EMBL" id="KAG7287386.1"/>
    </source>
</evidence>
<protein>
    <recommendedName>
        <fullName evidence="9">E3 ubiquitin-protein ligase CHIP</fullName>
        <ecNumber evidence="2">2.3.2.27</ecNumber>
        <ecNumber evidence="3">5.2.1.8</ecNumber>
    </recommendedName>
    <alternativeName>
        <fullName evidence="10">RING-type E3 ubiquitin transferase CHIP</fullName>
    </alternativeName>
</protein>
<dbReference type="EC" id="5.2.1.8" evidence="3"/>
<dbReference type="SMART" id="SM00028">
    <property type="entry name" value="TPR"/>
    <property type="match status" value="3"/>
</dbReference>
<evidence type="ECO:0000256" key="10">
    <source>
        <dbReference type="ARBA" id="ARBA00044543"/>
    </source>
</evidence>
<feature type="domain" description="U-box" evidence="12">
    <location>
        <begin position="198"/>
        <end position="271"/>
    </location>
</feature>
<dbReference type="PROSITE" id="PS50005">
    <property type="entry name" value="TPR"/>
    <property type="match status" value="1"/>
</dbReference>
<dbReference type="Proteomes" id="UP001197093">
    <property type="component" value="Unassembled WGS sequence"/>
</dbReference>
<dbReference type="CDD" id="cd16654">
    <property type="entry name" value="RING-Ubox_CHIP"/>
    <property type="match status" value="1"/>
</dbReference>
<dbReference type="GO" id="GO:0051087">
    <property type="term" value="F:protein-folding chaperone binding"/>
    <property type="evidence" value="ECO:0007669"/>
    <property type="project" value="TreeGrafter"/>
</dbReference>
<proteinExistence type="predicted"/>
<dbReference type="GO" id="GO:0045862">
    <property type="term" value="P:positive regulation of proteolysis"/>
    <property type="evidence" value="ECO:0007669"/>
    <property type="project" value="TreeGrafter"/>
</dbReference>
<keyword evidence="8" id="KW-0413">Isomerase</keyword>
<dbReference type="SUPFAM" id="SSF57850">
    <property type="entry name" value="RING/U-box"/>
    <property type="match status" value="1"/>
</dbReference>
<dbReference type="InterPro" id="IPR003613">
    <property type="entry name" value="Ubox_domain"/>
</dbReference>
<keyword evidence="7 11" id="KW-0802">TPR repeat</keyword>
<dbReference type="GO" id="GO:0006515">
    <property type="term" value="P:protein quality control for misfolded or incompletely synthesized proteins"/>
    <property type="evidence" value="ECO:0007669"/>
    <property type="project" value="TreeGrafter"/>
</dbReference>
<dbReference type="GO" id="GO:0005737">
    <property type="term" value="C:cytoplasm"/>
    <property type="evidence" value="ECO:0007669"/>
    <property type="project" value="TreeGrafter"/>
</dbReference>
<dbReference type="GO" id="GO:0061630">
    <property type="term" value="F:ubiquitin protein ligase activity"/>
    <property type="evidence" value="ECO:0007669"/>
    <property type="project" value="UniProtKB-EC"/>
</dbReference>
<name>A0AAD4HXW3_9PEZI</name>
<dbReference type="AlphaFoldDB" id="A0AAD4HXW3"/>
<evidence type="ECO:0000313" key="14">
    <source>
        <dbReference type="Proteomes" id="UP001197093"/>
    </source>
</evidence>